<reference evidence="1" key="1">
    <citation type="submission" date="2023-03" db="EMBL/GenBank/DDBJ databases">
        <title>Electrophorus voltai genome.</title>
        <authorList>
            <person name="Bian C."/>
        </authorList>
    </citation>
    <scope>NUCLEOTIDE SEQUENCE</scope>
    <source>
        <strain evidence="1">CB-2022</strain>
        <tissue evidence="1">Muscle</tissue>
    </source>
</reference>
<keyword evidence="2" id="KW-1185">Reference proteome</keyword>
<organism evidence="1 2">
    <name type="scientific">Electrophorus voltai</name>
    <dbReference type="NCBI Taxonomy" id="2609070"/>
    <lineage>
        <taxon>Eukaryota</taxon>
        <taxon>Metazoa</taxon>
        <taxon>Chordata</taxon>
        <taxon>Craniata</taxon>
        <taxon>Vertebrata</taxon>
        <taxon>Euteleostomi</taxon>
        <taxon>Actinopterygii</taxon>
        <taxon>Neopterygii</taxon>
        <taxon>Teleostei</taxon>
        <taxon>Ostariophysi</taxon>
        <taxon>Gymnotiformes</taxon>
        <taxon>Gymnotoidei</taxon>
        <taxon>Gymnotidae</taxon>
        <taxon>Electrophorus</taxon>
    </lineage>
</organism>
<feature type="non-terminal residue" evidence="1">
    <location>
        <position position="1"/>
    </location>
</feature>
<name>A0AAD8ZU69_9TELE</name>
<accession>A0AAD8ZU69</accession>
<sequence>ERPRGGFPLRLWADPSSLTGESAEGKGLRRSCWLHPTALFLVIMVLLGPPRPRFNSLRPPPRNSWGCSPSPPEKTWTAVVILSPVSWDPGSSAGVPIRKTML</sequence>
<comment type="caution">
    <text evidence="1">The sequence shown here is derived from an EMBL/GenBank/DDBJ whole genome shotgun (WGS) entry which is preliminary data.</text>
</comment>
<dbReference type="AlphaFoldDB" id="A0AAD8ZU69"/>
<evidence type="ECO:0000313" key="1">
    <source>
        <dbReference type="EMBL" id="KAK1804338.1"/>
    </source>
</evidence>
<gene>
    <name evidence="1" type="ORF">P4O66_020353</name>
</gene>
<protein>
    <submittedName>
        <fullName evidence="1">Uncharacterized protein</fullName>
    </submittedName>
</protein>
<evidence type="ECO:0000313" key="2">
    <source>
        <dbReference type="Proteomes" id="UP001239994"/>
    </source>
</evidence>
<proteinExistence type="predicted"/>
<dbReference type="EMBL" id="JAROKS010000004">
    <property type="protein sequence ID" value="KAK1804338.1"/>
    <property type="molecule type" value="Genomic_DNA"/>
</dbReference>
<dbReference type="Proteomes" id="UP001239994">
    <property type="component" value="Unassembled WGS sequence"/>
</dbReference>